<evidence type="ECO:0000313" key="11">
    <source>
        <dbReference type="EMBL" id="GAA1861658.1"/>
    </source>
</evidence>
<evidence type="ECO:0000256" key="9">
    <source>
        <dbReference type="SAM" id="Phobius"/>
    </source>
</evidence>
<evidence type="ECO:0000256" key="7">
    <source>
        <dbReference type="ARBA" id="ARBA00023136"/>
    </source>
</evidence>
<evidence type="ECO:0000313" key="12">
    <source>
        <dbReference type="Proteomes" id="UP001501094"/>
    </source>
</evidence>
<feature type="domain" description="Glycosyltransferase RgtA/B/C/D-like" evidence="10">
    <location>
        <begin position="175"/>
        <end position="313"/>
    </location>
</feature>
<keyword evidence="6 9" id="KW-1133">Transmembrane helix</keyword>
<feature type="transmembrane region" description="Helical" evidence="9">
    <location>
        <begin position="518"/>
        <end position="539"/>
    </location>
</feature>
<feature type="region of interest" description="Disordered" evidence="8">
    <location>
        <begin position="545"/>
        <end position="594"/>
    </location>
</feature>
<proteinExistence type="predicted"/>
<keyword evidence="5 9" id="KW-0812">Transmembrane</keyword>
<feature type="transmembrane region" description="Helical" evidence="9">
    <location>
        <begin position="266"/>
        <end position="285"/>
    </location>
</feature>
<reference evidence="11 12" key="1">
    <citation type="journal article" date="2019" name="Int. J. Syst. Evol. Microbiol.">
        <title>The Global Catalogue of Microorganisms (GCM) 10K type strain sequencing project: providing services to taxonomists for standard genome sequencing and annotation.</title>
        <authorList>
            <consortium name="The Broad Institute Genomics Platform"/>
            <consortium name="The Broad Institute Genome Sequencing Center for Infectious Disease"/>
            <person name="Wu L."/>
            <person name="Ma J."/>
        </authorList>
    </citation>
    <scope>NUCLEOTIDE SEQUENCE [LARGE SCALE GENOMIC DNA]</scope>
    <source>
        <strain evidence="11 12">JCM 14326</strain>
    </source>
</reference>
<dbReference type="InterPro" id="IPR038731">
    <property type="entry name" value="RgtA/B/C-like"/>
</dbReference>
<evidence type="ECO:0000256" key="6">
    <source>
        <dbReference type="ARBA" id="ARBA00022989"/>
    </source>
</evidence>
<comment type="subcellular location">
    <subcellularLocation>
        <location evidence="1">Cell membrane</location>
        <topology evidence="1">Multi-pass membrane protein</topology>
    </subcellularLocation>
</comment>
<keyword evidence="12" id="KW-1185">Reference proteome</keyword>
<feature type="transmembrane region" description="Helical" evidence="9">
    <location>
        <begin position="20"/>
        <end position="38"/>
    </location>
</feature>
<feature type="transmembrane region" description="Helical" evidence="9">
    <location>
        <begin position="229"/>
        <end position="246"/>
    </location>
</feature>
<dbReference type="PANTHER" id="PTHR33908">
    <property type="entry name" value="MANNOSYLTRANSFERASE YKCB-RELATED"/>
    <property type="match status" value="1"/>
</dbReference>
<keyword evidence="2" id="KW-1003">Cell membrane</keyword>
<dbReference type="Pfam" id="PF13231">
    <property type="entry name" value="PMT_2"/>
    <property type="match status" value="1"/>
</dbReference>
<feature type="compositionally biased region" description="Low complexity" evidence="8">
    <location>
        <begin position="559"/>
        <end position="576"/>
    </location>
</feature>
<evidence type="ECO:0000256" key="4">
    <source>
        <dbReference type="ARBA" id="ARBA00022679"/>
    </source>
</evidence>
<dbReference type="PANTHER" id="PTHR33908:SF11">
    <property type="entry name" value="MEMBRANE PROTEIN"/>
    <property type="match status" value="1"/>
</dbReference>
<evidence type="ECO:0000256" key="3">
    <source>
        <dbReference type="ARBA" id="ARBA00022676"/>
    </source>
</evidence>
<keyword evidence="3" id="KW-0328">Glycosyltransferase</keyword>
<gene>
    <name evidence="11" type="ORF">GCM10009751_19220</name>
</gene>
<organism evidence="11 12">
    <name type="scientific">Myceligenerans crystallogenes</name>
    <dbReference type="NCBI Taxonomy" id="316335"/>
    <lineage>
        <taxon>Bacteria</taxon>
        <taxon>Bacillati</taxon>
        <taxon>Actinomycetota</taxon>
        <taxon>Actinomycetes</taxon>
        <taxon>Micrococcales</taxon>
        <taxon>Promicromonosporaceae</taxon>
        <taxon>Myceligenerans</taxon>
    </lineage>
</organism>
<sequence>MTSNPPRLGPTVRRSVPVVIWLITGLFVAAGLVQTAVFPNVRSPDELRHVDLVVQVEQGRAWPWPDPGTSFVSVGTDAGHFLFEDRLPGPQHLTDRVEDAPGSAGHVPPRGERASFDEAGAFETLHDDRDDDGLQEPVLNQLVQHPPLYYVLGAGLLRLVPDWTAAPMDQVWLWLRWLNVLLAAPLPILLWASARRLRLPEPLPVAAALAPLAVPEMSHLLTAVNNDNLLVSLGAALTYLLVRVMTGDLTRRTALLVGLVTTAGMLTKGFALMFPALILLAYGVAALRSRPRWKAAAGSLLVAAAACVPGALWWVRNLVLYGAIQPHGTHTTMPDLTPVYGWSDGGWRWLSRMLERFVTTFFVQDHASARQLDPSVIAAWVVFLGILTAIVFALVRRTIPRATAVVLLAGAPLLGAIVAKGSWEQFAAFANDHAAQQGRYLYTGFAGVALVAIAGTAALPAVWRRRVPAVVLGLALVLHVTFQYDTWNLYWMPRGADGPDAVFRAAAAMAYWYPWNPWILLAVIAAGIATAAGVTWQVVRAARTTDGVGPDNGVGPAAGVGPDAAPEAGTGAPAGPRDATAPHDPLGADPEPAR</sequence>
<feature type="transmembrane region" description="Helical" evidence="9">
    <location>
        <begin position="172"/>
        <end position="192"/>
    </location>
</feature>
<feature type="transmembrane region" description="Helical" evidence="9">
    <location>
        <begin position="297"/>
        <end position="315"/>
    </location>
</feature>
<evidence type="ECO:0000256" key="1">
    <source>
        <dbReference type="ARBA" id="ARBA00004651"/>
    </source>
</evidence>
<evidence type="ECO:0000256" key="5">
    <source>
        <dbReference type="ARBA" id="ARBA00022692"/>
    </source>
</evidence>
<keyword evidence="4" id="KW-0808">Transferase</keyword>
<evidence type="ECO:0000256" key="2">
    <source>
        <dbReference type="ARBA" id="ARBA00022475"/>
    </source>
</evidence>
<dbReference type="EMBL" id="BAAANL010000003">
    <property type="protein sequence ID" value="GAA1861658.1"/>
    <property type="molecule type" value="Genomic_DNA"/>
</dbReference>
<evidence type="ECO:0000256" key="8">
    <source>
        <dbReference type="SAM" id="MobiDB-lite"/>
    </source>
</evidence>
<feature type="transmembrane region" description="Helical" evidence="9">
    <location>
        <begin position="439"/>
        <end position="460"/>
    </location>
</feature>
<accession>A0ABN2NBF1</accession>
<keyword evidence="7 9" id="KW-0472">Membrane</keyword>
<feature type="transmembrane region" description="Helical" evidence="9">
    <location>
        <begin position="467"/>
        <end position="484"/>
    </location>
</feature>
<comment type="caution">
    <text evidence="11">The sequence shown here is derived from an EMBL/GenBank/DDBJ whole genome shotgun (WGS) entry which is preliminary data.</text>
</comment>
<feature type="transmembrane region" description="Helical" evidence="9">
    <location>
        <begin position="377"/>
        <end position="395"/>
    </location>
</feature>
<evidence type="ECO:0000259" key="10">
    <source>
        <dbReference type="Pfam" id="PF13231"/>
    </source>
</evidence>
<dbReference type="Proteomes" id="UP001501094">
    <property type="component" value="Unassembled WGS sequence"/>
</dbReference>
<dbReference type="InterPro" id="IPR050297">
    <property type="entry name" value="LipidA_mod_glycosyltrf_83"/>
</dbReference>
<name>A0ABN2NBF1_9MICO</name>
<protein>
    <recommendedName>
        <fullName evidence="10">Glycosyltransferase RgtA/B/C/D-like domain-containing protein</fullName>
    </recommendedName>
</protein>
<feature type="transmembrane region" description="Helical" evidence="9">
    <location>
        <begin position="402"/>
        <end position="419"/>
    </location>
</feature>
<dbReference type="RefSeq" id="WP_344102007.1">
    <property type="nucleotide sequence ID" value="NZ_BAAANL010000003.1"/>
</dbReference>